<proteinExistence type="predicted"/>
<organism evidence="2 3">
    <name type="scientific">Labrys neptuniae</name>
    <dbReference type="NCBI Taxonomy" id="376174"/>
    <lineage>
        <taxon>Bacteria</taxon>
        <taxon>Pseudomonadati</taxon>
        <taxon>Pseudomonadota</taxon>
        <taxon>Alphaproteobacteria</taxon>
        <taxon>Hyphomicrobiales</taxon>
        <taxon>Xanthobacteraceae</taxon>
        <taxon>Labrys</taxon>
    </lineage>
</organism>
<evidence type="ECO:0000313" key="2">
    <source>
        <dbReference type="EMBL" id="MFC2254756.1"/>
    </source>
</evidence>
<reference evidence="2 3" key="1">
    <citation type="submission" date="2024-09" db="EMBL/GenBank/DDBJ databases">
        <title>Description of Labrys sedimenti sp. nov., isolated from a diclofenac-degrading enrichment culture, and genome-based reclassification of Labrys portucalensis as a later heterotypic synonym of Labrys neptuniae.</title>
        <authorList>
            <person name="Tancsics A."/>
            <person name="Csepanyi A."/>
        </authorList>
    </citation>
    <scope>NUCLEOTIDE SEQUENCE [LARGE SCALE GENOMIC DNA]</scope>
    <source>
        <strain evidence="2 3">LMG 23412</strain>
    </source>
</reference>
<dbReference type="RefSeq" id="WP_394315378.1">
    <property type="nucleotide sequence ID" value="NZ_JBHGPK010000043.1"/>
</dbReference>
<evidence type="ECO:0000259" key="1">
    <source>
        <dbReference type="Pfam" id="PF18863"/>
    </source>
</evidence>
<dbReference type="InterPro" id="IPR049503">
    <property type="entry name" value="AbiJ_NTD4"/>
</dbReference>
<feature type="domain" description="HEPN AbiJ-N-terminal" evidence="1">
    <location>
        <begin position="5"/>
        <end position="144"/>
    </location>
</feature>
<dbReference type="Proteomes" id="UP001595190">
    <property type="component" value="Unassembled WGS sequence"/>
</dbReference>
<gene>
    <name evidence="2" type="ORF">ACETRX_34440</name>
</gene>
<evidence type="ECO:0000313" key="3">
    <source>
        <dbReference type="Proteomes" id="UP001595190"/>
    </source>
</evidence>
<dbReference type="Pfam" id="PF18863">
    <property type="entry name" value="AbiJ_NTD4"/>
    <property type="match status" value="1"/>
</dbReference>
<comment type="caution">
    <text evidence="2">The sequence shown here is derived from an EMBL/GenBank/DDBJ whole genome shotgun (WGS) entry which is preliminary data.</text>
</comment>
<name>A0ABV6ZRH1_9HYPH</name>
<accession>A0ABV6ZRH1</accession>
<protein>
    <submittedName>
        <fullName evidence="2">AbiJ-NTD4 domain-containing protein</fullName>
    </submittedName>
</protein>
<dbReference type="EMBL" id="JBHGPK010000043">
    <property type="protein sequence ID" value="MFC2254756.1"/>
    <property type="molecule type" value="Genomic_DNA"/>
</dbReference>
<sequence>MSRFFSERYSYMGPEPPITVREDAPRDLRYAVVLIAEYAGLSASDIRRVVCQVLIVPPDTNNWSPQNVKDEAANLLLKCPWFKVYDIAEALWRSMEYNEDAQLLFQNELNRCFREKGIGWELKDANGIMFRGEQGFSQSTRDAVQALKTSGRPTAAGEIEEALAAISRRPEPNRTGAVRHAIAALECVARDLTNKPNATLGSIIVELDLPKPLDEAVKKLWGYASDRARHLREGQTIETREAELVVSVACALCSYLVQKEPGSS</sequence>